<feature type="domain" description="Aminopeptidase N-like N-terminal" evidence="4">
    <location>
        <begin position="72"/>
        <end position="194"/>
    </location>
</feature>
<dbReference type="GO" id="GO:0016020">
    <property type="term" value="C:membrane"/>
    <property type="evidence" value="ECO:0007669"/>
    <property type="project" value="TreeGrafter"/>
</dbReference>
<feature type="domain" description="ERAP1-like C-terminal" evidence="3">
    <location>
        <begin position="195"/>
        <end position="282"/>
    </location>
</feature>
<name>A0A4S4MXE5_9APHY</name>
<dbReference type="InterPro" id="IPR050344">
    <property type="entry name" value="Peptidase_M1_aminopeptidases"/>
</dbReference>
<accession>A0A4S4MXE5</accession>
<protein>
    <submittedName>
        <fullName evidence="5">Uncharacterized protein</fullName>
    </submittedName>
</protein>
<dbReference type="EMBL" id="SGPM01000088">
    <property type="protein sequence ID" value="THH30267.1"/>
    <property type="molecule type" value="Genomic_DNA"/>
</dbReference>
<dbReference type="GO" id="GO:0070006">
    <property type="term" value="F:metalloaminopeptidase activity"/>
    <property type="evidence" value="ECO:0007669"/>
    <property type="project" value="TreeGrafter"/>
</dbReference>
<sequence>MLAFVLSFLPVAISIRAHSCRSSPKFNRSAEPHLSLLCEKHLAVESDSFVVVSGSDSAPLSDSGHLPTDVRPLRYEVEVITDLNQLTFKGVVTIRLDVLKATYVLTFHSSGLQVGFRKLLASHDGHTQEVSIRKVTTDVRKELMTLHLSDELHASRSHAELVLDFGNELANGQGGYGRVKWEDGREEYYAFTQLAVVQHGTSEDYTRVKDIAQNKSSASTRIAALRALGASSDLELANQTWEYIMANTLGQDLAYLVIGLKENRKTRKFLARKFKENYDELAG</sequence>
<comment type="caution">
    <text evidence="5">The sequence shown here is derived from an EMBL/GenBank/DDBJ whole genome shotgun (WGS) entry which is preliminary data.</text>
</comment>
<dbReference type="GO" id="GO:0005737">
    <property type="term" value="C:cytoplasm"/>
    <property type="evidence" value="ECO:0007669"/>
    <property type="project" value="TreeGrafter"/>
</dbReference>
<keyword evidence="6" id="KW-1185">Reference proteome</keyword>
<dbReference type="SUPFAM" id="SSF63737">
    <property type="entry name" value="Leukotriene A4 hydrolase N-terminal domain"/>
    <property type="match status" value="1"/>
</dbReference>
<dbReference type="Pfam" id="PF17900">
    <property type="entry name" value="Peptidase_M1_N"/>
    <property type="match status" value="1"/>
</dbReference>
<dbReference type="AlphaFoldDB" id="A0A4S4MXE5"/>
<evidence type="ECO:0000259" key="4">
    <source>
        <dbReference type="Pfam" id="PF17900"/>
    </source>
</evidence>
<evidence type="ECO:0000256" key="1">
    <source>
        <dbReference type="ARBA" id="ARBA00010136"/>
    </source>
</evidence>
<dbReference type="GO" id="GO:0042277">
    <property type="term" value="F:peptide binding"/>
    <property type="evidence" value="ECO:0007669"/>
    <property type="project" value="TreeGrafter"/>
</dbReference>
<gene>
    <name evidence="5" type="ORF">EUX98_g3930</name>
</gene>
<dbReference type="GO" id="GO:0043171">
    <property type="term" value="P:peptide catabolic process"/>
    <property type="evidence" value="ECO:0007669"/>
    <property type="project" value="TreeGrafter"/>
</dbReference>
<comment type="similarity">
    <text evidence="1">Belongs to the peptidase M1 family.</text>
</comment>
<evidence type="ECO:0000313" key="5">
    <source>
        <dbReference type="EMBL" id="THH30267.1"/>
    </source>
</evidence>
<keyword evidence="2" id="KW-0732">Signal</keyword>
<organism evidence="5 6">
    <name type="scientific">Antrodiella citrinella</name>
    <dbReference type="NCBI Taxonomy" id="2447956"/>
    <lineage>
        <taxon>Eukaryota</taxon>
        <taxon>Fungi</taxon>
        <taxon>Dikarya</taxon>
        <taxon>Basidiomycota</taxon>
        <taxon>Agaricomycotina</taxon>
        <taxon>Agaricomycetes</taxon>
        <taxon>Polyporales</taxon>
        <taxon>Steccherinaceae</taxon>
        <taxon>Antrodiella</taxon>
    </lineage>
</organism>
<dbReference type="InterPro" id="IPR024571">
    <property type="entry name" value="ERAP1-like_C_dom"/>
</dbReference>
<evidence type="ECO:0000313" key="6">
    <source>
        <dbReference type="Proteomes" id="UP000308730"/>
    </source>
</evidence>
<reference evidence="5 6" key="1">
    <citation type="submission" date="2019-02" db="EMBL/GenBank/DDBJ databases">
        <title>Genome sequencing of the rare red list fungi Antrodiella citrinella (Flaviporus citrinellus).</title>
        <authorList>
            <person name="Buettner E."/>
            <person name="Kellner H."/>
        </authorList>
    </citation>
    <scope>NUCLEOTIDE SEQUENCE [LARGE SCALE GENOMIC DNA]</scope>
    <source>
        <strain evidence="5 6">DSM 108506</strain>
    </source>
</reference>
<dbReference type="Gene3D" id="2.60.40.1730">
    <property type="entry name" value="tricorn interacting facor f3 domain"/>
    <property type="match status" value="1"/>
</dbReference>
<dbReference type="PANTHER" id="PTHR11533:SF174">
    <property type="entry name" value="PUROMYCIN-SENSITIVE AMINOPEPTIDASE-RELATED"/>
    <property type="match status" value="1"/>
</dbReference>
<dbReference type="OrthoDB" id="6750768at2759"/>
<evidence type="ECO:0000259" key="3">
    <source>
        <dbReference type="Pfam" id="PF11838"/>
    </source>
</evidence>
<proteinExistence type="inferred from homology"/>
<dbReference type="GO" id="GO:0005615">
    <property type="term" value="C:extracellular space"/>
    <property type="evidence" value="ECO:0007669"/>
    <property type="project" value="TreeGrafter"/>
</dbReference>
<dbReference type="Pfam" id="PF11838">
    <property type="entry name" value="ERAP1_C"/>
    <property type="match status" value="1"/>
</dbReference>
<dbReference type="InterPro" id="IPR045357">
    <property type="entry name" value="Aminopeptidase_N-like_N"/>
</dbReference>
<evidence type="ECO:0000256" key="2">
    <source>
        <dbReference type="SAM" id="SignalP"/>
    </source>
</evidence>
<feature type="signal peptide" evidence="2">
    <location>
        <begin position="1"/>
        <end position="17"/>
    </location>
</feature>
<dbReference type="PANTHER" id="PTHR11533">
    <property type="entry name" value="PROTEASE M1 ZINC METALLOPROTEASE"/>
    <property type="match status" value="1"/>
</dbReference>
<feature type="chain" id="PRO_5020863233" evidence="2">
    <location>
        <begin position="18"/>
        <end position="283"/>
    </location>
</feature>
<dbReference type="GO" id="GO:0006508">
    <property type="term" value="P:proteolysis"/>
    <property type="evidence" value="ECO:0007669"/>
    <property type="project" value="TreeGrafter"/>
</dbReference>
<dbReference type="Proteomes" id="UP000308730">
    <property type="component" value="Unassembled WGS sequence"/>
</dbReference>
<dbReference type="InterPro" id="IPR042097">
    <property type="entry name" value="Aminopeptidase_N-like_N_sf"/>
</dbReference>
<dbReference type="GO" id="GO:0008270">
    <property type="term" value="F:zinc ion binding"/>
    <property type="evidence" value="ECO:0007669"/>
    <property type="project" value="TreeGrafter"/>
</dbReference>